<dbReference type="SUPFAM" id="SSF48371">
    <property type="entry name" value="ARM repeat"/>
    <property type="match status" value="3"/>
</dbReference>
<feature type="domain" description="MIF4G-like type 1" evidence="1">
    <location>
        <begin position="348"/>
        <end position="539"/>
    </location>
</feature>
<name>H2AU78_KAZAF</name>
<gene>
    <name evidence="3" type="primary">KAFR0D02800</name>
    <name evidence="3" type="ORF">KAFR_0D02800</name>
</gene>
<evidence type="ECO:0008006" key="5">
    <source>
        <dbReference type="Google" id="ProtNLM"/>
    </source>
</evidence>
<dbReference type="eggNOG" id="KOG1104">
    <property type="taxonomic scope" value="Eukaryota"/>
</dbReference>
<dbReference type="HOGENOM" id="CLU_011380_0_0_1"/>
<evidence type="ECO:0000259" key="1">
    <source>
        <dbReference type="Pfam" id="PF09088"/>
    </source>
</evidence>
<dbReference type="InterPro" id="IPR027159">
    <property type="entry name" value="CBP80"/>
</dbReference>
<dbReference type="GO" id="GO:0000339">
    <property type="term" value="F:RNA cap binding"/>
    <property type="evidence" value="ECO:0007669"/>
    <property type="project" value="InterPro"/>
</dbReference>
<dbReference type="GO" id="GO:0005846">
    <property type="term" value="C:nuclear cap binding complex"/>
    <property type="evidence" value="ECO:0007669"/>
    <property type="project" value="InterPro"/>
</dbReference>
<dbReference type="KEGG" id="kaf:KAFR_0D02800"/>
<dbReference type="GO" id="GO:0006406">
    <property type="term" value="P:mRNA export from nucleus"/>
    <property type="evidence" value="ECO:0007669"/>
    <property type="project" value="InterPro"/>
</dbReference>
<dbReference type="PANTHER" id="PTHR12412:SF2">
    <property type="entry name" value="NUCLEAR CAP-BINDING PROTEIN SUBUNIT 1"/>
    <property type="match status" value="1"/>
</dbReference>
<dbReference type="AlphaFoldDB" id="H2AU78"/>
<evidence type="ECO:0000259" key="2">
    <source>
        <dbReference type="Pfam" id="PF09090"/>
    </source>
</evidence>
<sequence>MVDVAFNNRNVQELFKGAMKEVKTDHEDIVYLCKNMMPDICTIGESRKSLQEDVLFLSEAICKEFENSTYFRIALLSTLLAVVLEQPQKQPLIGLLILKIDEKNGYVSAQILDFFASQLQTALNATHTEDWSVHLANEGGPWNATKQILRLLSILSPLLYHDDLITIYKNLLNLSINLNNVHKQTRNPLSELIFHNTLLNIPYLFIFERSDEILIRNFETLLKDFERRYNFKKINYNLLQEVTPNVLVEMIDLENVILPGVRMILSDLNYLDRIFHNWGKSLTGTWRKTATKLKVVIPTLEEVKPFASLSITRGSIDNLWKSPRCLFKVFQPSGTTSIAALTQLTPFHTHLLQDIVIDIVQNLEFNREEVAKQIMSLDLFFQNGLFVQVSSSSEKNTMTFEGNTSLMQAVKIENLVIEAILSLLFKLPYSTKPFAYYYTLLVEICQNSPKIIAPVFGKAFRFFYHNLSHIDIELRLIFHEWFSIQLSNFNFSWKWNEWENDYKKLNKQIYNPQMIFISNVIAKELRLTSNSAEVEESLPQCFTKFISPTFISVRSLNAYYNSFFSDNSMTLEFDEKLRFFYLQDDFPYQNFTERIIEYFHLSSKERHMGKLFDIVNTLKENYKTEISNFDHFIISLLIQCLCFSGRRSLSHANKYIDDFADDLKAIFKTLILDRSIIEFTIVQAILRFWNTSSQTGFLITNTVKFKGLVSSKAILEFILTEAENRNFALTDYTAVECIFKNLDDEQYSYSTKFETYQYIFRELCKNLNKTLEVLKYSSEMSDKTKTHDLDWKRLTTLNLLKSLLRRYANGYHYLTNFLKEEVKNISHDQTRSQLSQWIEELRYIAV</sequence>
<dbReference type="GeneID" id="13885886"/>
<dbReference type="OrthoDB" id="10252707at2759"/>
<feature type="domain" description="MIF4G-like type 2" evidence="2">
    <location>
        <begin position="579"/>
        <end position="809"/>
    </location>
</feature>
<organism evidence="3 4">
    <name type="scientific">Kazachstania africana (strain ATCC 22294 / BCRC 22015 / CBS 2517 / CECT 1963 / NBRC 1671 / NRRL Y-8276)</name>
    <name type="common">Yeast</name>
    <name type="synonym">Kluyveromyces africanus</name>
    <dbReference type="NCBI Taxonomy" id="1071382"/>
    <lineage>
        <taxon>Eukaryota</taxon>
        <taxon>Fungi</taxon>
        <taxon>Dikarya</taxon>
        <taxon>Ascomycota</taxon>
        <taxon>Saccharomycotina</taxon>
        <taxon>Saccharomycetes</taxon>
        <taxon>Saccharomycetales</taxon>
        <taxon>Saccharomycetaceae</taxon>
        <taxon>Kazachstania</taxon>
    </lineage>
</organism>
<dbReference type="Gene3D" id="1.25.40.180">
    <property type="match status" value="3"/>
</dbReference>
<proteinExistence type="predicted"/>
<dbReference type="InParanoid" id="H2AU78"/>
<reference evidence="3 4" key="1">
    <citation type="journal article" date="2011" name="Proc. Natl. Acad. Sci. U.S.A.">
        <title>Evolutionary erosion of yeast sex chromosomes by mating-type switching accidents.</title>
        <authorList>
            <person name="Gordon J.L."/>
            <person name="Armisen D."/>
            <person name="Proux-Wera E."/>
            <person name="Oheigeartaigh S.S."/>
            <person name="Byrne K.P."/>
            <person name="Wolfe K.H."/>
        </authorList>
    </citation>
    <scope>NUCLEOTIDE SEQUENCE [LARGE SCALE GENOMIC DNA]</scope>
    <source>
        <strain evidence="4">ATCC 22294 / BCRC 22015 / CBS 2517 / CECT 1963 / NBRC 1671 / NRRL Y-8276</strain>
    </source>
</reference>
<dbReference type="PANTHER" id="PTHR12412">
    <property type="entry name" value="CAP BINDING PROTEIN"/>
    <property type="match status" value="1"/>
</dbReference>
<keyword evidence="4" id="KW-1185">Reference proteome</keyword>
<dbReference type="InterPro" id="IPR015172">
    <property type="entry name" value="MIF4G-like_typ-1"/>
</dbReference>
<dbReference type="STRING" id="1071382.H2AU78"/>
<protein>
    <recommendedName>
        <fullName evidence="5">MIF4G domain-containing protein</fullName>
    </recommendedName>
</protein>
<dbReference type="RefSeq" id="XP_003957063.1">
    <property type="nucleotide sequence ID" value="XM_003957014.1"/>
</dbReference>
<evidence type="ECO:0000313" key="3">
    <source>
        <dbReference type="EMBL" id="CCF57928.1"/>
    </source>
</evidence>
<dbReference type="GO" id="GO:0000184">
    <property type="term" value="P:nuclear-transcribed mRNA catabolic process, nonsense-mediated decay"/>
    <property type="evidence" value="ECO:0007669"/>
    <property type="project" value="TreeGrafter"/>
</dbReference>
<dbReference type="InterPro" id="IPR016024">
    <property type="entry name" value="ARM-type_fold"/>
</dbReference>
<dbReference type="Pfam" id="PF09090">
    <property type="entry name" value="MIF4G_like_2"/>
    <property type="match status" value="1"/>
</dbReference>
<dbReference type="GO" id="GO:0003729">
    <property type="term" value="F:mRNA binding"/>
    <property type="evidence" value="ECO:0007669"/>
    <property type="project" value="TreeGrafter"/>
</dbReference>
<dbReference type="GO" id="GO:0005634">
    <property type="term" value="C:nucleus"/>
    <property type="evidence" value="ECO:0007669"/>
    <property type="project" value="TreeGrafter"/>
</dbReference>
<dbReference type="EMBL" id="HE650824">
    <property type="protein sequence ID" value="CCF57928.1"/>
    <property type="molecule type" value="Genomic_DNA"/>
</dbReference>
<dbReference type="Pfam" id="PF09088">
    <property type="entry name" value="MIF4G_like"/>
    <property type="match status" value="1"/>
</dbReference>
<accession>H2AU78</accession>
<dbReference type="Proteomes" id="UP000005220">
    <property type="component" value="Chromosome 4"/>
</dbReference>
<dbReference type="InterPro" id="IPR015174">
    <property type="entry name" value="MIF4G-like_typ-2"/>
</dbReference>
<evidence type="ECO:0000313" key="4">
    <source>
        <dbReference type="Proteomes" id="UP000005220"/>
    </source>
</evidence>